<dbReference type="CDD" id="cd04466">
    <property type="entry name" value="S1_YloQ_GTPase"/>
    <property type="match status" value="1"/>
</dbReference>
<feature type="domain" description="CP-type G" evidence="12">
    <location>
        <begin position="74"/>
        <end position="235"/>
    </location>
</feature>
<dbReference type="InterPro" id="IPR012340">
    <property type="entry name" value="NA-bd_OB-fold"/>
</dbReference>
<evidence type="ECO:0000256" key="4">
    <source>
        <dbReference type="ARBA" id="ARBA00022730"/>
    </source>
</evidence>
<comment type="subunit">
    <text evidence="10">Monomer. Associates with 30S ribosomal subunit, binds 16S rRNA.</text>
</comment>
<feature type="binding site" evidence="10">
    <location>
        <position position="259"/>
    </location>
    <ligand>
        <name>Zn(2+)</name>
        <dbReference type="ChEBI" id="CHEBI:29105"/>
    </ligand>
</feature>
<proteinExistence type="inferred from homology"/>
<dbReference type="InterPro" id="IPR030378">
    <property type="entry name" value="G_CP_dom"/>
</dbReference>
<keyword evidence="5 10" id="KW-0547">Nucleotide-binding</keyword>
<keyword evidence="6 10" id="KW-0378">Hydrolase</keyword>
<dbReference type="PROSITE" id="PS51721">
    <property type="entry name" value="G_CP"/>
    <property type="match status" value="1"/>
</dbReference>
<name>A0A0R2CQ24_9LACO</name>
<dbReference type="InterPro" id="IPR010914">
    <property type="entry name" value="RsgA_GTPase_dom"/>
</dbReference>
<dbReference type="GO" id="GO:0005737">
    <property type="term" value="C:cytoplasm"/>
    <property type="evidence" value="ECO:0007669"/>
    <property type="project" value="UniProtKB-SubCell"/>
</dbReference>
<evidence type="ECO:0000256" key="2">
    <source>
        <dbReference type="ARBA" id="ARBA00022517"/>
    </source>
</evidence>
<dbReference type="InterPro" id="IPR031944">
    <property type="entry name" value="RsgA_N"/>
</dbReference>
<evidence type="ECO:0000256" key="7">
    <source>
        <dbReference type="ARBA" id="ARBA00022833"/>
    </source>
</evidence>
<feature type="binding site" evidence="10">
    <location>
        <position position="266"/>
    </location>
    <ligand>
        <name>Zn(2+)</name>
        <dbReference type="ChEBI" id="CHEBI:29105"/>
    </ligand>
</feature>
<dbReference type="CDD" id="cd01854">
    <property type="entry name" value="YjeQ_EngC"/>
    <property type="match status" value="1"/>
</dbReference>
<feature type="binding site" evidence="10">
    <location>
        <position position="264"/>
    </location>
    <ligand>
        <name>Zn(2+)</name>
        <dbReference type="ChEBI" id="CHEBI:29105"/>
    </ligand>
</feature>
<evidence type="ECO:0000256" key="9">
    <source>
        <dbReference type="ARBA" id="ARBA00023134"/>
    </source>
</evidence>
<dbReference type="GO" id="GO:0046872">
    <property type="term" value="F:metal ion binding"/>
    <property type="evidence" value="ECO:0007669"/>
    <property type="project" value="UniProtKB-KW"/>
</dbReference>
<comment type="caution">
    <text evidence="13">The sequence shown here is derived from an EMBL/GenBank/DDBJ whole genome shotgun (WGS) entry which is preliminary data.</text>
</comment>
<dbReference type="EMBL" id="AYZR01000008">
    <property type="protein sequence ID" value="KRM93886.1"/>
    <property type="molecule type" value="Genomic_DNA"/>
</dbReference>
<dbReference type="PATRIC" id="fig|1423802.4.peg.615"/>
<evidence type="ECO:0000256" key="3">
    <source>
        <dbReference type="ARBA" id="ARBA00022723"/>
    </source>
</evidence>
<dbReference type="Proteomes" id="UP000051256">
    <property type="component" value="Unassembled WGS sequence"/>
</dbReference>
<evidence type="ECO:0000259" key="11">
    <source>
        <dbReference type="PROSITE" id="PS50936"/>
    </source>
</evidence>
<evidence type="ECO:0000256" key="1">
    <source>
        <dbReference type="ARBA" id="ARBA00022490"/>
    </source>
</evidence>
<dbReference type="Pfam" id="PF16745">
    <property type="entry name" value="RsgA_N"/>
    <property type="match status" value="1"/>
</dbReference>
<keyword evidence="9 10" id="KW-0342">GTP-binding</keyword>
<evidence type="ECO:0000256" key="6">
    <source>
        <dbReference type="ARBA" id="ARBA00022801"/>
    </source>
</evidence>
<dbReference type="AlphaFoldDB" id="A0A0R2CQ24"/>
<dbReference type="GO" id="GO:0019843">
    <property type="term" value="F:rRNA binding"/>
    <property type="evidence" value="ECO:0007669"/>
    <property type="project" value="UniProtKB-KW"/>
</dbReference>
<keyword evidence="7 10" id="KW-0862">Zinc</keyword>
<evidence type="ECO:0000313" key="13">
    <source>
        <dbReference type="EMBL" id="KRM93886.1"/>
    </source>
</evidence>
<feature type="binding site" evidence="10">
    <location>
        <begin position="123"/>
        <end position="126"/>
    </location>
    <ligand>
        <name>GTP</name>
        <dbReference type="ChEBI" id="CHEBI:37565"/>
    </ligand>
</feature>
<evidence type="ECO:0000256" key="8">
    <source>
        <dbReference type="ARBA" id="ARBA00022884"/>
    </source>
</evidence>
<keyword evidence="4 10" id="KW-0699">rRNA-binding</keyword>
<comment type="cofactor">
    <cofactor evidence="10">
        <name>Zn(2+)</name>
        <dbReference type="ChEBI" id="CHEBI:29105"/>
    </cofactor>
    <text evidence="10">Binds 1 zinc ion per subunit.</text>
</comment>
<evidence type="ECO:0000313" key="14">
    <source>
        <dbReference type="Proteomes" id="UP000051256"/>
    </source>
</evidence>
<keyword evidence="14" id="KW-1185">Reference proteome</keyword>
<gene>
    <name evidence="10" type="primary">rsgA</name>
    <name evidence="13" type="ORF">FC56_GL000606</name>
</gene>
<dbReference type="Gene3D" id="2.40.50.140">
    <property type="entry name" value="Nucleic acid-binding proteins"/>
    <property type="match status" value="1"/>
</dbReference>
<keyword evidence="3 10" id="KW-0479">Metal-binding</keyword>
<dbReference type="Gene3D" id="1.10.40.50">
    <property type="entry name" value="Probable gtpase engc, domain 3"/>
    <property type="match status" value="1"/>
</dbReference>
<keyword evidence="1 10" id="KW-0963">Cytoplasm</keyword>
<protein>
    <recommendedName>
        <fullName evidence="10">Small ribosomal subunit biogenesis GTPase RsgA</fullName>
        <ecNumber evidence="10">3.6.1.-</ecNumber>
    </recommendedName>
</protein>
<dbReference type="EC" id="3.6.1.-" evidence="10"/>
<dbReference type="GO" id="GO:0003924">
    <property type="term" value="F:GTPase activity"/>
    <property type="evidence" value="ECO:0007669"/>
    <property type="project" value="UniProtKB-UniRule"/>
</dbReference>
<dbReference type="STRING" id="1423802.FC56_GL000606"/>
<evidence type="ECO:0000256" key="5">
    <source>
        <dbReference type="ARBA" id="ARBA00022741"/>
    </source>
</evidence>
<evidence type="ECO:0000259" key="12">
    <source>
        <dbReference type="PROSITE" id="PS51721"/>
    </source>
</evidence>
<feature type="binding site" evidence="10">
    <location>
        <position position="272"/>
    </location>
    <ligand>
        <name>Zn(2+)</name>
        <dbReference type="ChEBI" id="CHEBI:29105"/>
    </ligand>
</feature>
<accession>A0A0R2CQ24</accession>
<dbReference type="GO" id="GO:0005525">
    <property type="term" value="F:GTP binding"/>
    <property type="evidence" value="ECO:0007669"/>
    <property type="project" value="UniProtKB-UniRule"/>
</dbReference>
<comment type="subcellular location">
    <subcellularLocation>
        <location evidence="10">Cytoplasm</location>
    </subcellularLocation>
</comment>
<dbReference type="NCBIfam" id="TIGR00157">
    <property type="entry name" value="ribosome small subunit-dependent GTPase A"/>
    <property type="match status" value="1"/>
</dbReference>
<dbReference type="Gene3D" id="3.40.50.300">
    <property type="entry name" value="P-loop containing nucleotide triphosphate hydrolases"/>
    <property type="match status" value="1"/>
</dbReference>
<dbReference type="Pfam" id="PF03193">
    <property type="entry name" value="RsgA_GTPase"/>
    <property type="match status" value="1"/>
</dbReference>
<dbReference type="PROSITE" id="PS50936">
    <property type="entry name" value="ENGC_GTPASE"/>
    <property type="match status" value="1"/>
</dbReference>
<keyword evidence="2 10" id="KW-0690">Ribosome biogenesis</keyword>
<feature type="domain" description="EngC GTPase" evidence="11">
    <location>
        <begin position="83"/>
        <end position="233"/>
    </location>
</feature>
<dbReference type="PANTHER" id="PTHR32120:SF11">
    <property type="entry name" value="SMALL RIBOSOMAL SUBUNIT BIOGENESIS GTPASE RSGA 1, MITOCHONDRIAL-RELATED"/>
    <property type="match status" value="1"/>
</dbReference>
<dbReference type="HAMAP" id="MF_01820">
    <property type="entry name" value="GTPase_RsgA"/>
    <property type="match status" value="1"/>
</dbReference>
<dbReference type="InterPro" id="IPR004881">
    <property type="entry name" value="Ribosome_biogen_GTPase_RsgA"/>
</dbReference>
<sequence>MVKKHFLGGELLKQGKIQQSLSGFYDVISDGELYRTRARGNFRNKKVTPLVGDEVEFQLDDNDQGYILKVLPRKNELTRPPIANIDQAIVATAVVQPSFSSNLLDRQLIALEISKIKPVIYFTKTDLLSAGELRYFQQLAEGYRRIGYQVILPETSFDEVSLTEVQQILDGNETVIMGQTGAGKSTLLNHIAPELKLATGEISQALNRGKHTTRKVSLLKIGNGLIADTPGFSSYDPFELQANELAQYFPEFKRASKFCRFRGCVHVNEPDCEVKKEVEEELIMHSRYENYLQLYMDIKNRKPIYNKK</sequence>
<evidence type="ECO:0000256" key="10">
    <source>
        <dbReference type="HAMAP-Rule" id="MF_01820"/>
    </source>
</evidence>
<dbReference type="SUPFAM" id="SSF52540">
    <property type="entry name" value="P-loop containing nucleoside triphosphate hydrolases"/>
    <property type="match status" value="1"/>
</dbReference>
<dbReference type="GO" id="GO:0042274">
    <property type="term" value="P:ribosomal small subunit biogenesis"/>
    <property type="evidence" value="ECO:0007669"/>
    <property type="project" value="UniProtKB-UniRule"/>
</dbReference>
<dbReference type="PANTHER" id="PTHR32120">
    <property type="entry name" value="SMALL RIBOSOMAL SUBUNIT BIOGENESIS GTPASE RSGA"/>
    <property type="match status" value="1"/>
</dbReference>
<feature type="binding site" evidence="10">
    <location>
        <begin position="178"/>
        <end position="186"/>
    </location>
    <ligand>
        <name>GTP</name>
        <dbReference type="ChEBI" id="CHEBI:37565"/>
    </ligand>
</feature>
<organism evidence="13 14">
    <name type="scientific">Lentilactobacillus senioris DSM 24302 = JCM 17472</name>
    <dbReference type="NCBI Taxonomy" id="1423802"/>
    <lineage>
        <taxon>Bacteria</taxon>
        <taxon>Bacillati</taxon>
        <taxon>Bacillota</taxon>
        <taxon>Bacilli</taxon>
        <taxon>Lactobacillales</taxon>
        <taxon>Lactobacillaceae</taxon>
        <taxon>Lentilactobacillus</taxon>
    </lineage>
</organism>
<comment type="function">
    <text evidence="10">One of several proteins that assist in the late maturation steps of the functional core of the 30S ribosomal subunit. Helps release RbfA from mature subunits. May play a role in the assembly of ribosomal proteins into the subunit. Circularly permuted GTPase that catalyzes slow GTP hydrolysis, GTPase activity is stimulated by the 30S ribosomal subunit.</text>
</comment>
<reference evidence="13 14" key="1">
    <citation type="journal article" date="2015" name="Genome Announc.">
        <title>Expanding the biotechnology potential of lactobacilli through comparative genomics of 213 strains and associated genera.</title>
        <authorList>
            <person name="Sun Z."/>
            <person name="Harris H.M."/>
            <person name="McCann A."/>
            <person name="Guo C."/>
            <person name="Argimon S."/>
            <person name="Zhang W."/>
            <person name="Yang X."/>
            <person name="Jeffery I.B."/>
            <person name="Cooney J.C."/>
            <person name="Kagawa T.F."/>
            <person name="Liu W."/>
            <person name="Song Y."/>
            <person name="Salvetti E."/>
            <person name="Wrobel A."/>
            <person name="Rasinkangas P."/>
            <person name="Parkhill J."/>
            <person name="Rea M.C."/>
            <person name="O'Sullivan O."/>
            <person name="Ritari J."/>
            <person name="Douillard F.P."/>
            <person name="Paul Ross R."/>
            <person name="Yang R."/>
            <person name="Briner A.E."/>
            <person name="Felis G.E."/>
            <person name="de Vos W.M."/>
            <person name="Barrangou R."/>
            <person name="Klaenhammer T.R."/>
            <person name="Caufield P.W."/>
            <person name="Cui Y."/>
            <person name="Zhang H."/>
            <person name="O'Toole P.W."/>
        </authorList>
    </citation>
    <scope>NUCLEOTIDE SEQUENCE [LARGE SCALE GENOMIC DNA]</scope>
    <source>
        <strain evidence="13 14">DSM 24302</strain>
    </source>
</reference>
<dbReference type="SUPFAM" id="SSF50249">
    <property type="entry name" value="Nucleic acid-binding proteins"/>
    <property type="match status" value="1"/>
</dbReference>
<dbReference type="InterPro" id="IPR027417">
    <property type="entry name" value="P-loop_NTPase"/>
</dbReference>
<keyword evidence="8 10" id="KW-0694">RNA-binding</keyword>
<comment type="similarity">
    <text evidence="10">Belongs to the TRAFAC class YlqF/YawG GTPase family. RsgA subfamily.</text>
</comment>